<accession>A0A9D2C0X0</accession>
<dbReference type="InterPro" id="IPR013123">
    <property type="entry name" value="SpoU_subst-bd"/>
</dbReference>
<dbReference type="Gene3D" id="3.30.1330.30">
    <property type="match status" value="1"/>
</dbReference>
<dbReference type="InterPro" id="IPR004441">
    <property type="entry name" value="rRNA_MeTrfase_TrmH"/>
</dbReference>
<comment type="caution">
    <text evidence="6">The sequence shown here is derived from an EMBL/GenBank/DDBJ whole genome shotgun (WGS) entry which is preliminary data.</text>
</comment>
<dbReference type="SMART" id="SM00967">
    <property type="entry name" value="SpoU_sub_bind"/>
    <property type="match status" value="1"/>
</dbReference>
<dbReference type="CDD" id="cd18103">
    <property type="entry name" value="SpoU-like_RlmB"/>
    <property type="match status" value="1"/>
</dbReference>
<keyword evidence="3" id="KW-0808">Transferase</keyword>
<feature type="region of interest" description="Disordered" evidence="4">
    <location>
        <begin position="1"/>
        <end position="23"/>
    </location>
</feature>
<dbReference type="Pfam" id="PF08032">
    <property type="entry name" value="SpoU_sub_bind"/>
    <property type="match status" value="1"/>
</dbReference>
<dbReference type="NCBIfam" id="TIGR00186">
    <property type="entry name" value="rRNA_methyl_3"/>
    <property type="match status" value="1"/>
</dbReference>
<dbReference type="GO" id="GO:0008173">
    <property type="term" value="F:RNA methyltransferase activity"/>
    <property type="evidence" value="ECO:0007669"/>
    <property type="project" value="InterPro"/>
</dbReference>
<reference evidence="6" key="1">
    <citation type="journal article" date="2021" name="PeerJ">
        <title>Extensive microbial diversity within the chicken gut microbiome revealed by metagenomics and culture.</title>
        <authorList>
            <person name="Gilroy R."/>
            <person name="Ravi A."/>
            <person name="Getino M."/>
            <person name="Pursley I."/>
            <person name="Horton D.L."/>
            <person name="Alikhan N.F."/>
            <person name="Baker D."/>
            <person name="Gharbi K."/>
            <person name="Hall N."/>
            <person name="Watson M."/>
            <person name="Adriaenssens E.M."/>
            <person name="Foster-Nyarko E."/>
            <person name="Jarju S."/>
            <person name="Secka A."/>
            <person name="Antonio M."/>
            <person name="Oren A."/>
            <person name="Chaudhuri R.R."/>
            <person name="La Ragione R."/>
            <person name="Hildebrand F."/>
            <person name="Pallen M.J."/>
        </authorList>
    </citation>
    <scope>NUCLEOTIDE SEQUENCE</scope>
    <source>
        <strain evidence="6">1282</strain>
    </source>
</reference>
<keyword evidence="2" id="KW-0489">Methyltransferase</keyword>
<dbReference type="GO" id="GO:0003723">
    <property type="term" value="F:RNA binding"/>
    <property type="evidence" value="ECO:0007669"/>
    <property type="project" value="InterPro"/>
</dbReference>
<dbReference type="SUPFAM" id="SSF55315">
    <property type="entry name" value="L30e-like"/>
    <property type="match status" value="1"/>
</dbReference>
<evidence type="ECO:0000256" key="1">
    <source>
        <dbReference type="ARBA" id="ARBA00007228"/>
    </source>
</evidence>
<dbReference type="InterPro" id="IPR029026">
    <property type="entry name" value="tRNA_m1G_MTases_N"/>
</dbReference>
<dbReference type="SUPFAM" id="SSF75217">
    <property type="entry name" value="alpha/beta knot"/>
    <property type="match status" value="1"/>
</dbReference>
<feature type="domain" description="RNA 2-O ribose methyltransferase substrate binding" evidence="5">
    <location>
        <begin position="22"/>
        <end position="97"/>
    </location>
</feature>
<dbReference type="Gene3D" id="3.40.1280.10">
    <property type="match status" value="1"/>
</dbReference>
<dbReference type="Proteomes" id="UP000823915">
    <property type="component" value="Unassembled WGS sequence"/>
</dbReference>
<dbReference type="GO" id="GO:0005829">
    <property type="term" value="C:cytosol"/>
    <property type="evidence" value="ECO:0007669"/>
    <property type="project" value="TreeGrafter"/>
</dbReference>
<evidence type="ECO:0000259" key="5">
    <source>
        <dbReference type="SMART" id="SM00967"/>
    </source>
</evidence>
<reference evidence="6" key="2">
    <citation type="submission" date="2021-04" db="EMBL/GenBank/DDBJ databases">
        <authorList>
            <person name="Gilroy R."/>
        </authorList>
    </citation>
    <scope>NUCLEOTIDE SEQUENCE</scope>
    <source>
        <strain evidence="6">1282</strain>
    </source>
</reference>
<comment type="similarity">
    <text evidence="1">Belongs to the class IV-like SAM-binding methyltransferase superfamily. RNA methyltransferase TrmH family.</text>
</comment>
<sequence>MENKRRQGPPPREQNGPRGGDVIAGRNAVNEALKAGRPVDSLYVQRGEKSGGLLALLQKAKDKGIPIKEVDPRKLDHLCAGANHQGVVALAAVKEYASVEDIFALAEERGEPPFLLVCDELEDPHNLGAVIRTAECAGAHGVVIPKRRSVGLTWAVGKASAGAVEHLPVARVQNLANFIEELKVRGVWVYAADMDGSPWCQADFTGPAALVIGSEGRGVGRLIKERSDFVVSLPIKGQVNSLNASVAAGVLCYEVARQRSGLEAFDPKRRNP</sequence>
<evidence type="ECO:0000256" key="2">
    <source>
        <dbReference type="ARBA" id="ARBA00022603"/>
    </source>
</evidence>
<dbReference type="GO" id="GO:0006396">
    <property type="term" value="P:RNA processing"/>
    <property type="evidence" value="ECO:0007669"/>
    <property type="project" value="InterPro"/>
</dbReference>
<dbReference type="InterPro" id="IPR029064">
    <property type="entry name" value="Ribosomal_eL30-like_sf"/>
</dbReference>
<dbReference type="EMBL" id="DXDU01000051">
    <property type="protein sequence ID" value="HIY26155.1"/>
    <property type="molecule type" value="Genomic_DNA"/>
</dbReference>
<name>A0A9D2C0X0_9FIRM</name>
<dbReference type="PANTHER" id="PTHR46429">
    <property type="entry name" value="23S RRNA (GUANOSINE-2'-O-)-METHYLTRANSFERASE RLMB"/>
    <property type="match status" value="1"/>
</dbReference>
<dbReference type="GO" id="GO:0032259">
    <property type="term" value="P:methylation"/>
    <property type="evidence" value="ECO:0007669"/>
    <property type="project" value="UniProtKB-KW"/>
</dbReference>
<dbReference type="PANTHER" id="PTHR46429:SF1">
    <property type="entry name" value="23S RRNA (GUANOSINE-2'-O-)-METHYLTRANSFERASE RLMB"/>
    <property type="match status" value="1"/>
</dbReference>
<dbReference type="InterPro" id="IPR029028">
    <property type="entry name" value="Alpha/beta_knot_MTases"/>
</dbReference>
<dbReference type="FunFam" id="3.40.1280.10:FF:000008">
    <property type="entry name" value="Group 3 RNA methyltransferase TrmH"/>
    <property type="match status" value="1"/>
</dbReference>
<organism evidence="6 7">
    <name type="scientific">Candidatus Acutalibacter pullistercoris</name>
    <dbReference type="NCBI Taxonomy" id="2838418"/>
    <lineage>
        <taxon>Bacteria</taxon>
        <taxon>Bacillati</taxon>
        <taxon>Bacillota</taxon>
        <taxon>Clostridia</taxon>
        <taxon>Eubacteriales</taxon>
        <taxon>Acutalibacteraceae</taxon>
        <taxon>Acutalibacter</taxon>
    </lineage>
</organism>
<proteinExistence type="inferred from homology"/>
<protein>
    <submittedName>
        <fullName evidence="6">23S rRNA (Guanosine(2251)-2'-O)-methyltransferase RlmB</fullName>
    </submittedName>
</protein>
<evidence type="ECO:0000313" key="6">
    <source>
        <dbReference type="EMBL" id="HIY26155.1"/>
    </source>
</evidence>
<gene>
    <name evidence="6" type="primary">rlmB</name>
    <name evidence="6" type="ORF">H9838_03170</name>
</gene>
<dbReference type="AlphaFoldDB" id="A0A9D2C0X0"/>
<dbReference type="Pfam" id="PF00588">
    <property type="entry name" value="SpoU_methylase"/>
    <property type="match status" value="1"/>
</dbReference>
<evidence type="ECO:0000256" key="3">
    <source>
        <dbReference type="ARBA" id="ARBA00022679"/>
    </source>
</evidence>
<dbReference type="InterPro" id="IPR001537">
    <property type="entry name" value="SpoU_MeTrfase"/>
</dbReference>
<evidence type="ECO:0000313" key="7">
    <source>
        <dbReference type="Proteomes" id="UP000823915"/>
    </source>
</evidence>
<evidence type="ECO:0000256" key="4">
    <source>
        <dbReference type="SAM" id="MobiDB-lite"/>
    </source>
</evidence>